<name>A0A2X2D5U2_PSELU</name>
<evidence type="ECO:0000259" key="1">
    <source>
        <dbReference type="Pfam" id="PF00501"/>
    </source>
</evidence>
<dbReference type="Proteomes" id="UP000250443">
    <property type="component" value="Unassembled WGS sequence"/>
</dbReference>
<dbReference type="EMBL" id="UAUF01000015">
    <property type="protein sequence ID" value="SPZ16502.1"/>
    <property type="molecule type" value="Genomic_DNA"/>
</dbReference>
<dbReference type="Pfam" id="PF00501">
    <property type="entry name" value="AMP-binding"/>
    <property type="match status" value="1"/>
</dbReference>
<dbReference type="InterPro" id="IPR050237">
    <property type="entry name" value="ATP-dep_AMP-bd_enzyme"/>
</dbReference>
<dbReference type="InterPro" id="IPR042099">
    <property type="entry name" value="ANL_N_sf"/>
</dbReference>
<evidence type="ECO:0000259" key="2">
    <source>
        <dbReference type="Pfam" id="PF13193"/>
    </source>
</evidence>
<reference evidence="3 4" key="1">
    <citation type="submission" date="2018-06" db="EMBL/GenBank/DDBJ databases">
        <authorList>
            <consortium name="Pathogen Informatics"/>
            <person name="Doyle S."/>
        </authorList>
    </citation>
    <scope>NUCLEOTIDE SEQUENCE [LARGE SCALE GENOMIC DNA]</scope>
    <source>
        <strain evidence="3 4">NCTC11842</strain>
    </source>
</reference>
<dbReference type="EC" id="6.2.1.3" evidence="3"/>
<feature type="domain" description="AMP-dependent synthetase/ligase" evidence="1">
    <location>
        <begin position="10"/>
        <end position="374"/>
    </location>
</feature>
<dbReference type="RefSeq" id="WP_112297995.1">
    <property type="nucleotide sequence ID" value="NZ_UAUF01000015.1"/>
</dbReference>
<proteinExistence type="predicted"/>
<organism evidence="3 4">
    <name type="scientific">Pseudomonas luteola</name>
    <dbReference type="NCBI Taxonomy" id="47886"/>
    <lineage>
        <taxon>Bacteria</taxon>
        <taxon>Pseudomonadati</taxon>
        <taxon>Pseudomonadota</taxon>
        <taxon>Gammaproteobacteria</taxon>
        <taxon>Pseudomonadales</taxon>
        <taxon>Pseudomonadaceae</taxon>
        <taxon>Pseudomonas</taxon>
    </lineage>
</organism>
<protein>
    <submittedName>
        <fullName evidence="3">AMP-dependent synthetase and ligase</fullName>
        <ecNumber evidence="3">6.2.1.3</ecNumber>
    </submittedName>
</protein>
<dbReference type="InterPro" id="IPR000873">
    <property type="entry name" value="AMP-dep_synth/lig_dom"/>
</dbReference>
<dbReference type="PANTHER" id="PTHR43767:SF1">
    <property type="entry name" value="NONRIBOSOMAL PEPTIDE SYNTHASE PES1 (EUROFUNG)-RELATED"/>
    <property type="match status" value="1"/>
</dbReference>
<dbReference type="PANTHER" id="PTHR43767">
    <property type="entry name" value="LONG-CHAIN-FATTY-ACID--COA LIGASE"/>
    <property type="match status" value="1"/>
</dbReference>
<dbReference type="InterPro" id="IPR045851">
    <property type="entry name" value="AMP-bd_C_sf"/>
</dbReference>
<sequence length="515" mass="57274">MQLFHKVIASNANRYPTKPAIVLDGQVTSYQVLQKRIDDIASALSMLGVAPGDRVGLYASISIDLIACYLGLLKIAAITSATHHTLNRTKLIHQLKQSGARTLITDYTDDLPSLIEETGLELVLLTTPIPIAVPRVIQLAEAVLRHGNKTNVVASSLIDDAERPTSIFYTTGSTFNPKGVLVNHRIMLAACSRVTEYLKIAPKDRILSYSTLASDYGVYNVVMPLYAGATSVIETRPALSAEDVFAVVERESVTAMHVFPPVFFLLANTGTECQVRVPSLRYISSSGQALHTRHIQRIRKALPQVQIFSNYGLTECKRVSYLSPEEIDRRPTSVGKPLPGVSLYLLDEQDQVIYQPGEVGELLVTSDYLMLEYWNMPEANAKAFIYDAFGHSRLYRTGDLFKQDAEGYLYYVARKDDVFARNMWNVNPREIEECPASHPAVAEVLVVPVADESAGHVPKAYIVLDIDHRQTSGQMLIDYCKVHLDWHMVPTQCVFLEALPKTDSGKFNAKGLIRY</sequence>
<evidence type="ECO:0000313" key="4">
    <source>
        <dbReference type="Proteomes" id="UP000250443"/>
    </source>
</evidence>
<evidence type="ECO:0000313" key="3">
    <source>
        <dbReference type="EMBL" id="SPZ16502.1"/>
    </source>
</evidence>
<dbReference type="Gene3D" id="3.30.300.30">
    <property type="match status" value="1"/>
</dbReference>
<dbReference type="SUPFAM" id="SSF56801">
    <property type="entry name" value="Acetyl-CoA synthetase-like"/>
    <property type="match status" value="1"/>
</dbReference>
<dbReference type="GO" id="GO:0004467">
    <property type="term" value="F:long-chain fatty acid-CoA ligase activity"/>
    <property type="evidence" value="ECO:0007669"/>
    <property type="project" value="UniProtKB-EC"/>
</dbReference>
<feature type="domain" description="AMP-binding enzyme C-terminal" evidence="2">
    <location>
        <begin position="430"/>
        <end position="506"/>
    </location>
</feature>
<dbReference type="Gene3D" id="3.40.50.12780">
    <property type="entry name" value="N-terminal domain of ligase-like"/>
    <property type="match status" value="1"/>
</dbReference>
<dbReference type="InterPro" id="IPR025110">
    <property type="entry name" value="AMP-bd_C"/>
</dbReference>
<accession>A0A2X2D5U2</accession>
<gene>
    <name evidence="3" type="primary">fadD_2</name>
    <name evidence="3" type="ORF">NCTC11842_05535</name>
</gene>
<dbReference type="AlphaFoldDB" id="A0A2X2D5U2"/>
<dbReference type="Pfam" id="PF13193">
    <property type="entry name" value="AMP-binding_C"/>
    <property type="match status" value="1"/>
</dbReference>
<keyword evidence="3" id="KW-0436">Ligase</keyword>